<protein>
    <submittedName>
        <fullName evidence="1">Glycosyltransferase family 4 protein</fullName>
        <ecNumber evidence="1">2.4.-.-</ecNumber>
    </submittedName>
</protein>
<sequence>MARIAFHAPLKPADHPVPSGDRETARLFLAALQGAGFETGIASTLRTADPAGGRDFSEPAQAEVARLLALYREQPQERPALWFTYHVYYKAPDLIGPAITRALGIPYVIAEGSRAPKRAQGAWSKGHAQAEAALDAASLIFILNPNDRAMLEAARPVGQALVDLPPFIDAAGWPLMERDRPEPGAPSSACRLLTVAMMREPDKLASYEILAAALAGLDGDLSWHLDIVGDGPAQAKVEALFAPFGQCVTLHGRIDDRAGLAGFYAQADLVAWPAVNEAFGMVFLEAALQGCPSVAGKFGGVGSVVLDGQTGLLARPGDAADFGHSLAGLMRDTALRQRLSGQALAFARQERSLASASRRLREALLPLIQPEKPDA</sequence>
<dbReference type="Pfam" id="PF13692">
    <property type="entry name" value="Glyco_trans_1_4"/>
    <property type="match status" value="1"/>
</dbReference>
<proteinExistence type="predicted"/>
<comment type="caution">
    <text evidence="1">The sequence shown here is derived from an EMBL/GenBank/DDBJ whole genome shotgun (WGS) entry which is preliminary data.</text>
</comment>
<dbReference type="GO" id="GO:0016757">
    <property type="term" value="F:glycosyltransferase activity"/>
    <property type="evidence" value="ECO:0007669"/>
    <property type="project" value="UniProtKB-KW"/>
</dbReference>
<evidence type="ECO:0000313" key="1">
    <source>
        <dbReference type="EMBL" id="MFC2250686.1"/>
    </source>
</evidence>
<dbReference type="Proteomes" id="UP001595190">
    <property type="component" value="Unassembled WGS sequence"/>
</dbReference>
<dbReference type="InterPro" id="IPR050194">
    <property type="entry name" value="Glycosyltransferase_grp1"/>
</dbReference>
<dbReference type="SUPFAM" id="SSF53756">
    <property type="entry name" value="UDP-Glycosyltransferase/glycogen phosphorylase"/>
    <property type="match status" value="1"/>
</dbReference>
<dbReference type="EMBL" id="JBHGPK010000004">
    <property type="protein sequence ID" value="MFC2250686.1"/>
    <property type="molecule type" value="Genomic_DNA"/>
</dbReference>
<reference evidence="1 2" key="1">
    <citation type="submission" date="2024-09" db="EMBL/GenBank/DDBJ databases">
        <title>Description of Labrys sedimenti sp. nov., isolated from a diclofenac-degrading enrichment culture, and genome-based reclassification of Labrys portucalensis as a later heterotypic synonym of Labrys neptuniae.</title>
        <authorList>
            <person name="Tancsics A."/>
            <person name="Csepanyi A."/>
        </authorList>
    </citation>
    <scope>NUCLEOTIDE SEQUENCE [LARGE SCALE GENOMIC DNA]</scope>
    <source>
        <strain evidence="1 2">LMG 23412</strain>
    </source>
</reference>
<organism evidence="1 2">
    <name type="scientific">Labrys neptuniae</name>
    <dbReference type="NCBI Taxonomy" id="376174"/>
    <lineage>
        <taxon>Bacteria</taxon>
        <taxon>Pseudomonadati</taxon>
        <taxon>Pseudomonadota</taxon>
        <taxon>Alphaproteobacteria</taxon>
        <taxon>Hyphomicrobiales</taxon>
        <taxon>Xanthobacteraceae</taxon>
        <taxon>Labrys</taxon>
    </lineage>
</organism>
<dbReference type="PANTHER" id="PTHR45947:SF3">
    <property type="entry name" value="SULFOQUINOVOSYL TRANSFERASE SQD2"/>
    <property type="match status" value="1"/>
</dbReference>
<dbReference type="Gene3D" id="3.40.50.2000">
    <property type="entry name" value="Glycogen Phosphorylase B"/>
    <property type="match status" value="2"/>
</dbReference>
<dbReference type="EC" id="2.4.-.-" evidence="1"/>
<accession>A0ABV6ZES9</accession>
<dbReference type="RefSeq" id="WP_394310985.1">
    <property type="nucleotide sequence ID" value="NZ_JBHGPK010000004.1"/>
</dbReference>
<dbReference type="CDD" id="cd03801">
    <property type="entry name" value="GT4_PimA-like"/>
    <property type="match status" value="1"/>
</dbReference>
<name>A0ABV6ZES9_9HYPH</name>
<gene>
    <name evidence="1" type="ORF">ACETRX_13765</name>
</gene>
<dbReference type="PANTHER" id="PTHR45947">
    <property type="entry name" value="SULFOQUINOVOSYL TRANSFERASE SQD2"/>
    <property type="match status" value="1"/>
</dbReference>
<keyword evidence="1" id="KW-0328">Glycosyltransferase</keyword>
<evidence type="ECO:0000313" key="2">
    <source>
        <dbReference type="Proteomes" id="UP001595190"/>
    </source>
</evidence>
<keyword evidence="1" id="KW-0808">Transferase</keyword>